<proteinExistence type="predicted"/>
<dbReference type="Proteomes" id="UP000244932">
    <property type="component" value="Unassembled WGS sequence"/>
</dbReference>
<protein>
    <recommendedName>
        <fullName evidence="2">DUF1206 domain-containing protein</fullName>
    </recommendedName>
</protein>
<accession>A0A2R8ACV4</accession>
<evidence type="ECO:0000313" key="4">
    <source>
        <dbReference type="Proteomes" id="UP000244932"/>
    </source>
</evidence>
<feature type="transmembrane region" description="Helical" evidence="1">
    <location>
        <begin position="184"/>
        <end position="211"/>
    </location>
</feature>
<name>A0A2R8ACV4_9RHOB</name>
<dbReference type="Pfam" id="PF06724">
    <property type="entry name" value="DUF1206"/>
    <property type="match status" value="3"/>
</dbReference>
<feature type="transmembrane region" description="Helical" evidence="1">
    <location>
        <begin position="97"/>
        <end position="118"/>
    </location>
</feature>
<evidence type="ECO:0000259" key="2">
    <source>
        <dbReference type="Pfam" id="PF06724"/>
    </source>
</evidence>
<keyword evidence="4" id="KW-1185">Reference proteome</keyword>
<dbReference type="RefSeq" id="WP_108782797.1">
    <property type="nucleotide sequence ID" value="NZ_OMKW01000003.1"/>
</dbReference>
<feature type="transmembrane region" description="Helical" evidence="1">
    <location>
        <begin position="56"/>
        <end position="77"/>
    </location>
</feature>
<gene>
    <name evidence="3" type="ORF">POI8812_02403</name>
</gene>
<dbReference type="EMBL" id="OMKW01000003">
    <property type="protein sequence ID" value="SPF30073.1"/>
    <property type="molecule type" value="Genomic_DNA"/>
</dbReference>
<feature type="domain" description="DUF1206" evidence="2">
    <location>
        <begin position="97"/>
        <end position="168"/>
    </location>
</feature>
<feature type="transmembrane region" description="Helical" evidence="1">
    <location>
        <begin position="12"/>
        <end position="36"/>
    </location>
</feature>
<dbReference type="InterPro" id="IPR009597">
    <property type="entry name" value="DUF1206"/>
</dbReference>
<dbReference type="OrthoDB" id="5702018at2"/>
<feature type="transmembrane region" description="Helical" evidence="1">
    <location>
        <begin position="231"/>
        <end position="254"/>
    </location>
</feature>
<reference evidence="3 4" key="1">
    <citation type="submission" date="2018-03" db="EMBL/GenBank/DDBJ databases">
        <authorList>
            <person name="Keele B.F."/>
        </authorList>
    </citation>
    <scope>NUCLEOTIDE SEQUENCE [LARGE SCALE GENOMIC DNA]</scope>
    <source>
        <strain evidence="3 4">CeCT 8812</strain>
    </source>
</reference>
<sequence length="281" mass="29769">MSKRDFGWAIPIMRAGYAGRGVVYTVVAGFALYATLQGRQAEGTSGALAQLEGTNWGSLVLFLIFTGMIAYAVWRLVDAAYDLENYGSDGEAVIARLGMITTGLIHLAIGVLAFLLLFTDRGGDGAGSSTISEAVRAVFAVPAGVWIVGLGGVVTIGAGIYYVAKAIRETYRDHLRANRFTVNWNGLLKAGVLSQGVIVTLIGIFLTYAAYTADASQAGGVGDAFGWVRDQAYGQILMIATSLGLLCFGLFCFVNARHRIVPAAAGDDIETLAQRLRAKAR</sequence>
<feature type="domain" description="DUF1206" evidence="2">
    <location>
        <begin position="190"/>
        <end position="258"/>
    </location>
</feature>
<feature type="transmembrane region" description="Helical" evidence="1">
    <location>
        <begin position="138"/>
        <end position="163"/>
    </location>
</feature>
<evidence type="ECO:0000313" key="3">
    <source>
        <dbReference type="EMBL" id="SPF30073.1"/>
    </source>
</evidence>
<evidence type="ECO:0000256" key="1">
    <source>
        <dbReference type="SAM" id="Phobius"/>
    </source>
</evidence>
<feature type="domain" description="DUF1206" evidence="2">
    <location>
        <begin position="15"/>
        <end position="82"/>
    </location>
</feature>
<keyword evidence="1" id="KW-0812">Transmembrane</keyword>
<keyword evidence="1" id="KW-1133">Transmembrane helix</keyword>
<keyword evidence="1" id="KW-0472">Membrane</keyword>
<dbReference type="AlphaFoldDB" id="A0A2R8ACV4"/>
<organism evidence="3 4">
    <name type="scientific">Pontivivens insulae</name>
    <dbReference type="NCBI Taxonomy" id="1639689"/>
    <lineage>
        <taxon>Bacteria</taxon>
        <taxon>Pseudomonadati</taxon>
        <taxon>Pseudomonadota</taxon>
        <taxon>Alphaproteobacteria</taxon>
        <taxon>Rhodobacterales</taxon>
        <taxon>Paracoccaceae</taxon>
        <taxon>Pontivivens</taxon>
    </lineage>
</organism>